<evidence type="ECO:0000256" key="10">
    <source>
        <dbReference type="ARBA" id="ARBA00023317"/>
    </source>
</evidence>
<dbReference type="InterPro" id="IPR042286">
    <property type="entry name" value="AdoMetDC_C"/>
</dbReference>
<keyword evidence="9" id="KW-0704">Schiff base</keyword>
<keyword evidence="7" id="KW-0865">Zymogen</keyword>
<dbReference type="Gene3D" id="3.30.360.110">
    <property type="entry name" value="S-adenosylmethionine decarboxylase domain"/>
    <property type="match status" value="1"/>
</dbReference>
<proteinExistence type="predicted"/>
<dbReference type="EMBL" id="JAJLJH010000001">
    <property type="protein sequence ID" value="MCK9684455.1"/>
    <property type="molecule type" value="Genomic_DNA"/>
</dbReference>
<evidence type="ECO:0000256" key="1">
    <source>
        <dbReference type="ARBA" id="ARBA00001928"/>
    </source>
</evidence>
<dbReference type="EC" id="4.1.1.50" evidence="11"/>
<keyword evidence="4" id="KW-0068">Autocatalytic cleavage</keyword>
<keyword evidence="12" id="KW-1185">Reference proteome</keyword>
<dbReference type="InterPro" id="IPR017716">
    <property type="entry name" value="S-AdoMet_deCOase_pro-enz"/>
</dbReference>
<evidence type="ECO:0000256" key="7">
    <source>
        <dbReference type="ARBA" id="ARBA00023145"/>
    </source>
</evidence>
<dbReference type="NCBIfam" id="TIGR03330">
    <property type="entry name" value="SAM_DCase_Bsu"/>
    <property type="match status" value="1"/>
</dbReference>
<keyword evidence="6" id="KW-0620">Polyamine biosynthesis</keyword>
<evidence type="ECO:0000256" key="5">
    <source>
        <dbReference type="ARBA" id="ARBA00023066"/>
    </source>
</evidence>
<organism evidence="11 12">
    <name type="scientific">Scleromatobacter humisilvae</name>
    <dbReference type="NCBI Taxonomy" id="2897159"/>
    <lineage>
        <taxon>Bacteria</taxon>
        <taxon>Pseudomonadati</taxon>
        <taxon>Pseudomonadota</taxon>
        <taxon>Betaproteobacteria</taxon>
        <taxon>Burkholderiales</taxon>
        <taxon>Sphaerotilaceae</taxon>
        <taxon>Scleromatobacter</taxon>
    </lineage>
</organism>
<dbReference type="GO" id="GO:0005829">
    <property type="term" value="C:cytosol"/>
    <property type="evidence" value="ECO:0007669"/>
    <property type="project" value="TreeGrafter"/>
</dbReference>
<dbReference type="Gene3D" id="3.30.160.750">
    <property type="match status" value="1"/>
</dbReference>
<accession>A0A9X2C103</accession>
<evidence type="ECO:0000313" key="11">
    <source>
        <dbReference type="EMBL" id="MCK9684455.1"/>
    </source>
</evidence>
<dbReference type="InterPro" id="IPR016067">
    <property type="entry name" value="S-AdoMet_deCO2ase_core"/>
</dbReference>
<gene>
    <name evidence="11" type="primary">speD</name>
    <name evidence="11" type="ORF">LPC04_01890</name>
</gene>
<dbReference type="GO" id="GO:0004014">
    <property type="term" value="F:adenosylmethionine decarboxylase activity"/>
    <property type="evidence" value="ECO:0007669"/>
    <property type="project" value="UniProtKB-EC"/>
</dbReference>
<dbReference type="AlphaFoldDB" id="A0A9X2C103"/>
<dbReference type="SUPFAM" id="SSF56276">
    <property type="entry name" value="S-adenosylmethionine decarboxylase"/>
    <property type="match status" value="1"/>
</dbReference>
<dbReference type="PANTHER" id="PTHR33866">
    <property type="entry name" value="S-ADENOSYLMETHIONINE DECARBOXYLASE PROENZYME"/>
    <property type="match status" value="1"/>
</dbReference>
<name>A0A9X2C103_9BURK</name>
<comment type="cofactor">
    <cofactor evidence="1">
        <name>pyruvate</name>
        <dbReference type="ChEBI" id="CHEBI:15361"/>
    </cofactor>
</comment>
<reference evidence="11" key="1">
    <citation type="submission" date="2021-11" db="EMBL/GenBank/DDBJ databases">
        <title>BS-T2-15 a new species belonging to the Comamonadaceae family isolated from the soil of a French oak forest.</title>
        <authorList>
            <person name="Mieszkin S."/>
            <person name="Alain K."/>
        </authorList>
    </citation>
    <scope>NUCLEOTIDE SEQUENCE</scope>
    <source>
        <strain evidence="11">BS-T2-15</strain>
    </source>
</reference>
<dbReference type="Proteomes" id="UP001139353">
    <property type="component" value="Unassembled WGS sequence"/>
</dbReference>
<protein>
    <submittedName>
        <fullName evidence="11">Adenosylmethionine decarboxylase</fullName>
        <ecNumber evidence="11">4.1.1.50</ecNumber>
    </submittedName>
</protein>
<evidence type="ECO:0000256" key="3">
    <source>
        <dbReference type="ARBA" id="ARBA00022793"/>
    </source>
</evidence>
<keyword evidence="8 11" id="KW-0456">Lyase</keyword>
<evidence type="ECO:0000313" key="12">
    <source>
        <dbReference type="Proteomes" id="UP001139353"/>
    </source>
</evidence>
<evidence type="ECO:0000256" key="9">
    <source>
        <dbReference type="ARBA" id="ARBA00023270"/>
    </source>
</evidence>
<evidence type="ECO:0000256" key="2">
    <source>
        <dbReference type="ARBA" id="ARBA00022691"/>
    </source>
</evidence>
<sequence>MHGLHLIADLQDCRGDTPLDDADALRALCLDAIARAGLRAVGSLFHPFVGDDGQPQGVTGVVLLVESHLAVHTWPELRGVTADVYVCNLGADNSARAEAVMDRLVAAFAPSEPKIQRVLRG</sequence>
<comment type="caution">
    <text evidence="11">The sequence shown here is derived from an EMBL/GenBank/DDBJ whole genome shotgun (WGS) entry which is preliminary data.</text>
</comment>
<dbReference type="InterPro" id="IPR042284">
    <property type="entry name" value="AdoMetDC_N"/>
</dbReference>
<keyword evidence="2" id="KW-0949">S-adenosyl-L-methionine</keyword>
<dbReference type="GO" id="GO:0008295">
    <property type="term" value="P:spermidine biosynthetic process"/>
    <property type="evidence" value="ECO:0007669"/>
    <property type="project" value="UniProtKB-KW"/>
</dbReference>
<dbReference type="RefSeq" id="WP_275680485.1">
    <property type="nucleotide sequence ID" value="NZ_JAJLJH010000001.1"/>
</dbReference>
<evidence type="ECO:0000256" key="8">
    <source>
        <dbReference type="ARBA" id="ARBA00023239"/>
    </source>
</evidence>
<evidence type="ECO:0000256" key="4">
    <source>
        <dbReference type="ARBA" id="ARBA00022813"/>
    </source>
</evidence>
<dbReference type="InterPro" id="IPR003826">
    <property type="entry name" value="AdoMetDC_fam_prok"/>
</dbReference>
<keyword evidence="10" id="KW-0670">Pyruvate</keyword>
<evidence type="ECO:0000256" key="6">
    <source>
        <dbReference type="ARBA" id="ARBA00023115"/>
    </source>
</evidence>
<keyword evidence="3" id="KW-0210">Decarboxylase</keyword>
<dbReference type="PANTHER" id="PTHR33866:SF2">
    <property type="entry name" value="S-ADENOSYLMETHIONINE DECARBOXYLASE PROENZYME"/>
    <property type="match status" value="1"/>
</dbReference>
<dbReference type="Pfam" id="PF02675">
    <property type="entry name" value="AdoMet_dc"/>
    <property type="match status" value="1"/>
</dbReference>
<keyword evidence="5" id="KW-0745">Spermidine biosynthesis</keyword>